<dbReference type="InterPro" id="IPR029787">
    <property type="entry name" value="Nucleotide_cyclase"/>
</dbReference>
<dbReference type="SUPFAM" id="SSF55073">
    <property type="entry name" value="Nucleotide cyclase"/>
    <property type="match status" value="1"/>
</dbReference>
<keyword evidence="1" id="KW-0472">Membrane</keyword>
<dbReference type="Proteomes" id="UP000188993">
    <property type="component" value="Chromosome"/>
</dbReference>
<proteinExistence type="predicted"/>
<dbReference type="CDD" id="cd01948">
    <property type="entry name" value="EAL"/>
    <property type="match status" value="1"/>
</dbReference>
<dbReference type="SMART" id="SM00065">
    <property type="entry name" value="GAF"/>
    <property type="match status" value="1"/>
</dbReference>
<dbReference type="Gene3D" id="3.30.450.40">
    <property type="match status" value="1"/>
</dbReference>
<evidence type="ECO:0000313" key="5">
    <source>
        <dbReference type="Proteomes" id="UP000188993"/>
    </source>
</evidence>
<name>A0A1S6IRF7_9LACT</name>
<dbReference type="RefSeq" id="WP_062472455.1">
    <property type="nucleotide sequence ID" value="NZ_BBYN01000050.1"/>
</dbReference>
<dbReference type="InterPro" id="IPR001633">
    <property type="entry name" value="EAL_dom"/>
</dbReference>
<dbReference type="InterPro" id="IPR000160">
    <property type="entry name" value="GGDEF_dom"/>
</dbReference>
<organism evidence="4 5">
    <name type="scientific">Jeotgalibaca dankookensis</name>
    <dbReference type="NCBI Taxonomy" id="708126"/>
    <lineage>
        <taxon>Bacteria</taxon>
        <taxon>Bacillati</taxon>
        <taxon>Bacillota</taxon>
        <taxon>Bacilli</taxon>
        <taxon>Lactobacillales</taxon>
        <taxon>Carnobacteriaceae</taxon>
        <taxon>Jeotgalibaca</taxon>
    </lineage>
</organism>
<dbReference type="STRING" id="708126.BW727_101772"/>
<keyword evidence="1" id="KW-1133">Transmembrane helix</keyword>
<dbReference type="InterPro" id="IPR029016">
    <property type="entry name" value="GAF-like_dom_sf"/>
</dbReference>
<gene>
    <name evidence="4" type="ORF">BW727_101772</name>
</gene>
<dbReference type="PANTHER" id="PTHR44757">
    <property type="entry name" value="DIGUANYLATE CYCLASE DGCP"/>
    <property type="match status" value="1"/>
</dbReference>
<accession>A0A1S6IRF7</accession>
<dbReference type="PROSITE" id="PS50887">
    <property type="entry name" value="GGDEF"/>
    <property type="match status" value="1"/>
</dbReference>
<dbReference type="InterPro" id="IPR052155">
    <property type="entry name" value="Biofilm_reg_signaling"/>
</dbReference>
<dbReference type="AlphaFoldDB" id="A0A1S6IRF7"/>
<dbReference type="InterPro" id="IPR043128">
    <property type="entry name" value="Rev_trsase/Diguanyl_cyclase"/>
</dbReference>
<dbReference type="CDD" id="cd01949">
    <property type="entry name" value="GGDEF"/>
    <property type="match status" value="1"/>
</dbReference>
<feature type="transmembrane region" description="Helical" evidence="1">
    <location>
        <begin position="6"/>
        <end position="22"/>
    </location>
</feature>
<sequence length="641" mass="73327">MGAGFALLFIIIISFLLFIEWYRRKTLKDKIAASDHQLAFNKMVLEIAFEFMTINQENADDKVEYLLERIGSFFHMDRTYLFEVDPENQTMAYSHEWCAEGIESQIGPITKVPLAIFPWWINQLEKNNLVYVEDVNQMPDEAHAEQRELRRLGSHSLISVPVRVEGEIVAFIGLVSVGANKEWSQENVELLDTMAEITANGIIKLDYNRKIDFMAYHDILTGLPNRCALTERVEQKINKNDHQEHPIGMLFIDIDSFRGINDTLGHDEGDHLLKQVASRLLTVASKADTVCRLGGDEFVLYVNGYEKEEDLEYIATQVMEVFQKPFVLRDQNHPVTASIGISRYPKDGEDVETLIKHAEMAKEKAKELGGNQYQKASKALKNHALETIELTNALHQALEKEEMLLYYQPKVNGRTGEILGLEALLRWNRPGYGFISPADFIPLAEKTRQILPIGYWVLKTACQQCKDWQEKGFSQMKMAVNLSVYQINHPDIVQQVQSVLEETGLEGKYLELEITESATVNTNKQIEEVLKELKAMGITISIDDFGKEYSSLSRFKELSIDKIKIDMSFVQGIGINIKDEAIIKAVALLMTELKVDFLAEGVETKEQVDFLLRLGCYQFQGYYFYRPMPVKEFESVVNMKN</sequence>
<dbReference type="InterPro" id="IPR003018">
    <property type="entry name" value="GAF"/>
</dbReference>
<keyword evidence="5" id="KW-1185">Reference proteome</keyword>
<dbReference type="KEGG" id="jda:BW727_101772"/>
<reference evidence="4 5" key="1">
    <citation type="journal article" date="2014" name="Int. J. Syst. Evol. Microbiol.">
        <title>Jeotgalibaca dankookensis gen. nov., sp. nov., a member of the family Carnobacteriaceae, isolated from seujeot (Korean traditional food).</title>
        <authorList>
            <person name="Lee D.G."/>
            <person name="Trujillo M.E."/>
            <person name="Kang H."/>
            <person name="Ahn T.Y."/>
        </authorList>
    </citation>
    <scope>NUCLEOTIDE SEQUENCE [LARGE SCALE GENOMIC DNA]</scope>
    <source>
        <strain evidence="4 5">EX-07</strain>
    </source>
</reference>
<dbReference type="Pfam" id="PF01590">
    <property type="entry name" value="GAF"/>
    <property type="match status" value="1"/>
</dbReference>
<dbReference type="Gene3D" id="3.30.70.270">
    <property type="match status" value="1"/>
</dbReference>
<dbReference type="Gene3D" id="3.20.20.450">
    <property type="entry name" value="EAL domain"/>
    <property type="match status" value="1"/>
</dbReference>
<dbReference type="NCBIfam" id="TIGR00254">
    <property type="entry name" value="GGDEF"/>
    <property type="match status" value="1"/>
</dbReference>
<dbReference type="InterPro" id="IPR035919">
    <property type="entry name" value="EAL_sf"/>
</dbReference>
<dbReference type="Pfam" id="PF00563">
    <property type="entry name" value="EAL"/>
    <property type="match status" value="1"/>
</dbReference>
<evidence type="ECO:0000256" key="1">
    <source>
        <dbReference type="SAM" id="Phobius"/>
    </source>
</evidence>
<dbReference type="EMBL" id="CP019728">
    <property type="protein sequence ID" value="AQS54126.1"/>
    <property type="molecule type" value="Genomic_DNA"/>
</dbReference>
<feature type="domain" description="EAL" evidence="2">
    <location>
        <begin position="387"/>
        <end position="641"/>
    </location>
</feature>
<dbReference type="PANTHER" id="PTHR44757:SF2">
    <property type="entry name" value="BIOFILM ARCHITECTURE MAINTENANCE PROTEIN MBAA"/>
    <property type="match status" value="1"/>
</dbReference>
<evidence type="ECO:0000259" key="2">
    <source>
        <dbReference type="PROSITE" id="PS50883"/>
    </source>
</evidence>
<keyword evidence="1" id="KW-0812">Transmembrane</keyword>
<dbReference type="SUPFAM" id="SSF141868">
    <property type="entry name" value="EAL domain-like"/>
    <property type="match status" value="1"/>
</dbReference>
<dbReference type="Pfam" id="PF00990">
    <property type="entry name" value="GGDEF"/>
    <property type="match status" value="1"/>
</dbReference>
<protein>
    <submittedName>
        <fullName evidence="4">Putative signaling protein</fullName>
    </submittedName>
</protein>
<dbReference type="SUPFAM" id="SSF55781">
    <property type="entry name" value="GAF domain-like"/>
    <property type="match status" value="1"/>
</dbReference>
<dbReference type="SMART" id="SM00267">
    <property type="entry name" value="GGDEF"/>
    <property type="match status" value="1"/>
</dbReference>
<evidence type="ECO:0000259" key="3">
    <source>
        <dbReference type="PROSITE" id="PS50887"/>
    </source>
</evidence>
<feature type="domain" description="GGDEF" evidence="3">
    <location>
        <begin position="245"/>
        <end position="378"/>
    </location>
</feature>
<evidence type="ECO:0000313" key="4">
    <source>
        <dbReference type="EMBL" id="AQS54126.1"/>
    </source>
</evidence>
<dbReference type="SMART" id="SM00052">
    <property type="entry name" value="EAL"/>
    <property type="match status" value="1"/>
</dbReference>
<dbReference type="PROSITE" id="PS50883">
    <property type="entry name" value="EAL"/>
    <property type="match status" value="1"/>
</dbReference>